<dbReference type="EMBL" id="KV454002">
    <property type="protein sequence ID" value="ODQ47689.1"/>
    <property type="molecule type" value="Genomic_DNA"/>
</dbReference>
<evidence type="ECO:0000256" key="1">
    <source>
        <dbReference type="SAM" id="MobiDB-lite"/>
    </source>
</evidence>
<gene>
    <name evidence="2" type="ORF">PICMEDRAFT_117881</name>
</gene>
<keyword evidence="3" id="KW-1185">Reference proteome</keyword>
<sequence length="115" mass="12935">MTDNRGRALRLTRSEKLPTLIGWPQHGAAENCRQRLICTGRRAAVRPLNDFAAALLPTELCTIGVYVRQRRSLQLPSKISNGRAGPRTLRNGKLHSPATPYLAWRGRQEGQHRKT</sequence>
<dbReference type="GeneID" id="30176530"/>
<evidence type="ECO:0000313" key="2">
    <source>
        <dbReference type="EMBL" id="ODQ47689.1"/>
    </source>
</evidence>
<accession>A0A1E3NNM5</accession>
<feature type="compositionally biased region" description="Basic and acidic residues" evidence="1">
    <location>
        <begin position="106"/>
        <end position="115"/>
    </location>
</feature>
<dbReference type="AlphaFoldDB" id="A0A1E3NNM5"/>
<reference evidence="2 3" key="1">
    <citation type="journal article" date="2016" name="Proc. Natl. Acad. Sci. U.S.A.">
        <title>Comparative genomics of biotechnologically important yeasts.</title>
        <authorList>
            <person name="Riley R."/>
            <person name="Haridas S."/>
            <person name="Wolfe K.H."/>
            <person name="Lopes M.R."/>
            <person name="Hittinger C.T."/>
            <person name="Goeker M."/>
            <person name="Salamov A.A."/>
            <person name="Wisecaver J.H."/>
            <person name="Long T.M."/>
            <person name="Calvey C.H."/>
            <person name="Aerts A.L."/>
            <person name="Barry K.W."/>
            <person name="Choi C."/>
            <person name="Clum A."/>
            <person name="Coughlan A.Y."/>
            <person name="Deshpande S."/>
            <person name="Douglass A.P."/>
            <person name="Hanson S.J."/>
            <person name="Klenk H.-P."/>
            <person name="LaButti K.M."/>
            <person name="Lapidus A."/>
            <person name="Lindquist E.A."/>
            <person name="Lipzen A.M."/>
            <person name="Meier-Kolthoff J.P."/>
            <person name="Ohm R.A."/>
            <person name="Otillar R.P."/>
            <person name="Pangilinan J.L."/>
            <person name="Peng Y."/>
            <person name="Rokas A."/>
            <person name="Rosa C.A."/>
            <person name="Scheuner C."/>
            <person name="Sibirny A.A."/>
            <person name="Slot J.C."/>
            <person name="Stielow J.B."/>
            <person name="Sun H."/>
            <person name="Kurtzman C.P."/>
            <person name="Blackwell M."/>
            <person name="Grigoriev I.V."/>
            <person name="Jeffries T.W."/>
        </authorList>
    </citation>
    <scope>NUCLEOTIDE SEQUENCE [LARGE SCALE GENOMIC DNA]</scope>
    <source>
        <strain evidence="2 3">NRRL Y-2026</strain>
    </source>
</reference>
<evidence type="ECO:0000313" key="3">
    <source>
        <dbReference type="Proteomes" id="UP000094455"/>
    </source>
</evidence>
<protein>
    <submittedName>
        <fullName evidence="2">Uncharacterized protein</fullName>
    </submittedName>
</protein>
<feature type="region of interest" description="Disordered" evidence="1">
    <location>
        <begin position="75"/>
        <end position="115"/>
    </location>
</feature>
<proteinExistence type="predicted"/>
<dbReference type="Proteomes" id="UP000094455">
    <property type="component" value="Unassembled WGS sequence"/>
</dbReference>
<dbReference type="RefSeq" id="XP_019018802.1">
    <property type="nucleotide sequence ID" value="XM_019159843.1"/>
</dbReference>
<organism evidence="2 3">
    <name type="scientific">Pichia membranifaciens NRRL Y-2026</name>
    <dbReference type="NCBI Taxonomy" id="763406"/>
    <lineage>
        <taxon>Eukaryota</taxon>
        <taxon>Fungi</taxon>
        <taxon>Dikarya</taxon>
        <taxon>Ascomycota</taxon>
        <taxon>Saccharomycotina</taxon>
        <taxon>Pichiomycetes</taxon>
        <taxon>Pichiales</taxon>
        <taxon>Pichiaceae</taxon>
        <taxon>Pichia</taxon>
    </lineage>
</organism>
<name>A0A1E3NNM5_9ASCO</name>